<feature type="region of interest" description="Disordered" evidence="7">
    <location>
        <begin position="68"/>
        <end position="87"/>
    </location>
</feature>
<evidence type="ECO:0000256" key="5">
    <source>
        <dbReference type="ARBA" id="ARBA00023172"/>
    </source>
</evidence>
<evidence type="ECO:0000256" key="6">
    <source>
        <dbReference type="RuleBase" id="RU365089"/>
    </source>
</evidence>
<comment type="caution">
    <text evidence="8">The sequence shown here is derived from an EMBL/GenBank/DDBJ whole genome shotgun (WGS) entry which is preliminary data.</text>
</comment>
<evidence type="ECO:0000313" key="8">
    <source>
        <dbReference type="EMBL" id="EGV33272.1"/>
    </source>
</evidence>
<organism evidence="8 9">
    <name type="scientific">Segatella oulorum F0390</name>
    <dbReference type="NCBI Taxonomy" id="702438"/>
    <lineage>
        <taxon>Bacteria</taxon>
        <taxon>Pseudomonadati</taxon>
        <taxon>Bacteroidota</taxon>
        <taxon>Bacteroidia</taxon>
        <taxon>Bacteroidales</taxon>
        <taxon>Prevotellaceae</taxon>
        <taxon>Segatella</taxon>
    </lineage>
</organism>
<dbReference type="PANTHER" id="PTHR33217:SF8">
    <property type="entry name" value="MUTATOR FAMILY TRANSPOSASE"/>
    <property type="match status" value="1"/>
</dbReference>
<evidence type="ECO:0000256" key="3">
    <source>
        <dbReference type="ARBA" id="ARBA00022578"/>
    </source>
</evidence>
<feature type="compositionally biased region" description="Basic and acidic residues" evidence="7">
    <location>
        <begin position="37"/>
        <end position="48"/>
    </location>
</feature>
<dbReference type="AlphaFoldDB" id="G1WAL9"/>
<name>G1WAL9_9BACT</name>
<dbReference type="eggNOG" id="COG3328">
    <property type="taxonomic scope" value="Bacteria"/>
</dbReference>
<evidence type="ECO:0000256" key="7">
    <source>
        <dbReference type="SAM" id="MobiDB-lite"/>
    </source>
</evidence>
<dbReference type="GO" id="GO:0004803">
    <property type="term" value="F:transposase activity"/>
    <property type="evidence" value="ECO:0007669"/>
    <property type="project" value="UniProtKB-UniRule"/>
</dbReference>
<dbReference type="RefSeq" id="WP_004379883.1">
    <property type="nucleotide sequence ID" value="NZ_JH114215.1"/>
</dbReference>
<protein>
    <recommendedName>
        <fullName evidence="6">Mutator family transposase</fullName>
    </recommendedName>
</protein>
<proteinExistence type="inferred from homology"/>
<gene>
    <name evidence="8" type="ORF">HMPREF9431_00870</name>
</gene>
<feature type="non-terminal residue" evidence="8">
    <location>
        <position position="87"/>
    </location>
</feature>
<sequence length="87" mass="9875">MITSELLSSFVRENHYKDGALAPMLERILNAALEGEIDAHPTSEERSQGNRRNGKMPKQVQTCYGEVTVETPRDRDGSFEPQTVRKR</sequence>
<evidence type="ECO:0000256" key="2">
    <source>
        <dbReference type="ARBA" id="ARBA00010961"/>
    </source>
</evidence>
<comment type="similarity">
    <text evidence="2 6">Belongs to the transposase mutator family.</text>
</comment>
<feature type="region of interest" description="Disordered" evidence="7">
    <location>
        <begin position="36"/>
        <end position="60"/>
    </location>
</feature>
<keyword evidence="4 6" id="KW-0238">DNA-binding</keyword>
<comment type="function">
    <text evidence="1 6">Required for the transposition of the insertion element.</text>
</comment>
<evidence type="ECO:0000313" key="9">
    <source>
        <dbReference type="Proteomes" id="UP000005141"/>
    </source>
</evidence>
<dbReference type="Pfam" id="PF00872">
    <property type="entry name" value="Transposase_mut"/>
    <property type="match status" value="1"/>
</dbReference>
<dbReference type="HOGENOM" id="CLU_036805_12_4_10"/>
<dbReference type="GeneID" id="95425562"/>
<reference evidence="8 9" key="1">
    <citation type="submission" date="2011-07" db="EMBL/GenBank/DDBJ databases">
        <title>The Genome Sequence of Prevotella oulorum F0390.</title>
        <authorList>
            <consortium name="The Broad Institute Genome Sequencing Platform"/>
            <consortium name="The Broad Institute Genome Sequencing Center for Infectious Disease"/>
            <person name="Earl A."/>
            <person name="Ward D."/>
            <person name="Feldgarden M."/>
            <person name="Gevers D."/>
            <person name="Izard J."/>
            <person name="Ganesan A."/>
            <person name="Baranova O.V."/>
            <person name="Blanton J.M."/>
            <person name="Tanner A.C."/>
            <person name="Dewhirst F.E."/>
            <person name="Young S.K."/>
            <person name="Zeng Q."/>
            <person name="Gargeya S."/>
            <person name="Fitzgerald M."/>
            <person name="Haas B."/>
            <person name="Abouelleil A."/>
            <person name="Alvarado L."/>
            <person name="Arachchi H.M."/>
            <person name="Berlin A."/>
            <person name="Brown A."/>
            <person name="Chapman S.B."/>
            <person name="Chen Z."/>
            <person name="Dunbar C."/>
            <person name="Freedman E."/>
            <person name="Gearin G."/>
            <person name="Gellesch M."/>
            <person name="Goldberg J."/>
            <person name="Griggs A."/>
            <person name="Gujja S."/>
            <person name="Heiman D."/>
            <person name="Howarth C."/>
            <person name="Larson L."/>
            <person name="Lui A."/>
            <person name="MacDonald P.J.P."/>
            <person name="Mehta T."/>
            <person name="Montmayeur A."/>
            <person name="Murphy C."/>
            <person name="Neiman D."/>
            <person name="Pearson M."/>
            <person name="Priest M."/>
            <person name="Roberts A."/>
            <person name="Saif S."/>
            <person name="Shea T."/>
            <person name="Shenoy N."/>
            <person name="Sisk P."/>
            <person name="Stolte C."/>
            <person name="Sykes S."/>
            <person name="Wortman J."/>
            <person name="Nusbaum C."/>
            <person name="Birren B."/>
        </authorList>
    </citation>
    <scope>NUCLEOTIDE SEQUENCE [LARGE SCALE GENOMIC DNA]</scope>
    <source>
        <strain evidence="8 9">F0390</strain>
    </source>
</reference>
<keyword evidence="9" id="KW-1185">Reference proteome</keyword>
<evidence type="ECO:0000256" key="1">
    <source>
        <dbReference type="ARBA" id="ARBA00002190"/>
    </source>
</evidence>
<accession>G1WAL9</accession>
<keyword evidence="5 6" id="KW-0233">DNA recombination</keyword>
<dbReference type="GO" id="GO:0003677">
    <property type="term" value="F:DNA binding"/>
    <property type="evidence" value="ECO:0007669"/>
    <property type="project" value="UniProtKB-UniRule"/>
</dbReference>
<dbReference type="EMBL" id="ADGI01000026">
    <property type="protein sequence ID" value="EGV33272.1"/>
    <property type="molecule type" value="Genomic_DNA"/>
</dbReference>
<dbReference type="InterPro" id="IPR001207">
    <property type="entry name" value="Transposase_mutator"/>
</dbReference>
<keyword evidence="6" id="KW-0814">Transposable element</keyword>
<evidence type="ECO:0000256" key="4">
    <source>
        <dbReference type="ARBA" id="ARBA00023125"/>
    </source>
</evidence>
<dbReference type="GO" id="GO:0006313">
    <property type="term" value="P:DNA transposition"/>
    <property type="evidence" value="ECO:0007669"/>
    <property type="project" value="UniProtKB-UniRule"/>
</dbReference>
<dbReference type="PANTHER" id="PTHR33217">
    <property type="entry name" value="TRANSPOSASE FOR INSERTION SEQUENCE ELEMENT IS1081"/>
    <property type="match status" value="1"/>
</dbReference>
<dbReference type="Proteomes" id="UP000005141">
    <property type="component" value="Unassembled WGS sequence"/>
</dbReference>
<keyword evidence="3 6" id="KW-0815">Transposition</keyword>